<organism evidence="1 2">
    <name type="scientific">Bradyrhizobium elkanii</name>
    <dbReference type="NCBI Taxonomy" id="29448"/>
    <lineage>
        <taxon>Bacteria</taxon>
        <taxon>Pseudomonadati</taxon>
        <taxon>Pseudomonadota</taxon>
        <taxon>Alphaproteobacteria</taxon>
        <taxon>Hyphomicrobiales</taxon>
        <taxon>Nitrobacteraceae</taxon>
        <taxon>Bradyrhizobium</taxon>
    </lineage>
</organism>
<dbReference type="EMBL" id="JBGBZA010000002">
    <property type="protein sequence ID" value="MEY9320430.1"/>
    <property type="molecule type" value="Genomic_DNA"/>
</dbReference>
<evidence type="ECO:0000313" key="1">
    <source>
        <dbReference type="EMBL" id="MEY9320430.1"/>
    </source>
</evidence>
<dbReference type="RefSeq" id="WP_253576802.1">
    <property type="nucleotide sequence ID" value="NZ_CP126026.1"/>
</dbReference>
<name>A0ABV4FBW1_BRAEL</name>
<reference evidence="1 2" key="1">
    <citation type="submission" date="2024-07" db="EMBL/GenBank/DDBJ databases">
        <title>Genomic Encyclopedia of Type Strains, Phase V (KMG-V): Genome sequencing to study the core and pangenomes of soil and plant-associated prokaryotes.</title>
        <authorList>
            <person name="Whitman W."/>
        </authorList>
    </citation>
    <scope>NUCLEOTIDE SEQUENCE [LARGE SCALE GENOMIC DNA]</scope>
    <source>
        <strain evidence="1 2">USDA 415</strain>
    </source>
</reference>
<protein>
    <submittedName>
        <fullName evidence="1">Uncharacterized protein</fullName>
    </submittedName>
</protein>
<keyword evidence="2" id="KW-1185">Reference proteome</keyword>
<evidence type="ECO:0000313" key="2">
    <source>
        <dbReference type="Proteomes" id="UP001565471"/>
    </source>
</evidence>
<accession>A0ABV4FBW1</accession>
<proteinExistence type="predicted"/>
<gene>
    <name evidence="1" type="ORF">ABIF29_007229</name>
</gene>
<comment type="caution">
    <text evidence="1">The sequence shown here is derived from an EMBL/GenBank/DDBJ whole genome shotgun (WGS) entry which is preliminary data.</text>
</comment>
<sequence>MRLAKEEFDKFIGETALHIGSDIASEPVEERDLHLEAVRLALVEVARKHRCSDDEVDEIVTCGMAAIEKLLQLVAGKVGKA</sequence>
<dbReference type="Proteomes" id="UP001565471">
    <property type="component" value="Unassembled WGS sequence"/>
</dbReference>